<feature type="domain" description="GAG-pre-integrase" evidence="4">
    <location>
        <begin position="423"/>
        <end position="468"/>
    </location>
</feature>
<feature type="compositionally biased region" description="Pro residues" evidence="2">
    <location>
        <begin position="1411"/>
        <end position="1420"/>
    </location>
</feature>
<feature type="region of interest" description="Disordered" evidence="2">
    <location>
        <begin position="47"/>
        <end position="66"/>
    </location>
</feature>
<feature type="domain" description="Retrovirus-related Pol polyprotein from transposon TNT 1-94-like beta-barrel" evidence="5">
    <location>
        <begin position="350"/>
        <end position="396"/>
    </location>
</feature>
<feature type="compositionally biased region" description="Basic and acidic residues" evidence="2">
    <location>
        <begin position="1927"/>
        <end position="1941"/>
    </location>
</feature>
<evidence type="ECO:0000259" key="4">
    <source>
        <dbReference type="Pfam" id="PF13976"/>
    </source>
</evidence>
<dbReference type="Pfam" id="PF08284">
    <property type="entry name" value="RVP_2"/>
    <property type="match status" value="1"/>
</dbReference>
<dbReference type="PANTHER" id="PTHR11439">
    <property type="entry name" value="GAG-POL-RELATED RETROTRANSPOSON"/>
    <property type="match status" value="1"/>
</dbReference>
<feature type="region of interest" description="Disordered" evidence="2">
    <location>
        <begin position="1366"/>
        <end position="1425"/>
    </location>
</feature>
<evidence type="ECO:0000259" key="3">
    <source>
        <dbReference type="Pfam" id="PF07727"/>
    </source>
</evidence>
<dbReference type="Pfam" id="PF07727">
    <property type="entry name" value="RVT_2"/>
    <property type="match status" value="1"/>
</dbReference>
<dbReference type="PANTHER" id="PTHR11439:SF483">
    <property type="entry name" value="PEPTIDE SYNTHASE GLIP-LIKE, PUTATIVE (AFU_ORTHOLOGUE AFUA_3G12920)-RELATED"/>
    <property type="match status" value="1"/>
</dbReference>
<reference evidence="6" key="1">
    <citation type="journal article" date="2019" name="Sci. Rep.">
        <title>Draft genome of Tanacetum cinerariifolium, the natural source of mosquito coil.</title>
        <authorList>
            <person name="Yamashiro T."/>
            <person name="Shiraishi A."/>
            <person name="Satake H."/>
            <person name="Nakayama K."/>
        </authorList>
    </citation>
    <scope>NUCLEOTIDE SEQUENCE</scope>
</reference>
<dbReference type="Pfam" id="PF13976">
    <property type="entry name" value="gag_pre-integrs"/>
    <property type="match status" value="1"/>
</dbReference>
<name>A0A6L2L0S3_TANCI</name>
<dbReference type="Pfam" id="PF22936">
    <property type="entry name" value="Pol_BBD"/>
    <property type="match status" value="1"/>
</dbReference>
<feature type="compositionally biased region" description="Pro residues" evidence="2">
    <location>
        <begin position="1379"/>
        <end position="1389"/>
    </location>
</feature>
<dbReference type="Gene3D" id="2.40.70.10">
    <property type="entry name" value="Acid Proteases"/>
    <property type="match status" value="1"/>
</dbReference>
<dbReference type="InterPro" id="IPR054722">
    <property type="entry name" value="PolX-like_BBD"/>
</dbReference>
<evidence type="ECO:0000259" key="5">
    <source>
        <dbReference type="Pfam" id="PF22936"/>
    </source>
</evidence>
<feature type="region of interest" description="Disordered" evidence="2">
    <location>
        <begin position="938"/>
        <end position="1048"/>
    </location>
</feature>
<feature type="coiled-coil region" evidence="1">
    <location>
        <begin position="1292"/>
        <end position="1326"/>
    </location>
</feature>
<dbReference type="InterPro" id="IPR025724">
    <property type="entry name" value="GAG-pre-integrase_dom"/>
</dbReference>
<dbReference type="InterPro" id="IPR021109">
    <property type="entry name" value="Peptidase_aspartic_dom_sf"/>
</dbReference>
<evidence type="ECO:0000256" key="2">
    <source>
        <dbReference type="SAM" id="MobiDB-lite"/>
    </source>
</evidence>
<sequence>MLDRTDFAPWQQRIRLFCQGKENGVNILKSIDEGPYQMGTVREPLAEGTEGAPQFGPERPPVYSDLSPQEKDRFVTAVKLNRGLRDAYLKQHETHAKENKMMLERFSQKYSGSSRFDVQCGHDNAFDDNVDEQPVQDLALNVDNVFQADDCDAFDFDVDEAPTAQTMFMANLSSADHVTDEAEPSYDFDVLSEVQDHDHYQDTVCAHHEEHAMHDSVQLNHIVDSHADYTSDTNMISYDQYVTDNEVPVVHGNVSSVPNDAFMMIYNDMCKLHAQSVSNPSRNTVVKNSLTAELATYKEQLELSILTDSQVTLTKHGRMTKPYSPPRFIANCFNVGYLKMEVKVVHIVLWYLDLGCSKHMIGDHSRLMNFMKKFTGTVRFGNDHFGAIMGYGDYVIGDSVISKALEGLICTLSLIEDMKKFSPICLLSKASKNKSWLWHRCLNHLNFGTINDLARKDLVRGLPRLKFEKIISAMLWELVPQPDCVMIIALKWIYKVKLDEYGDVLKNKARLVAKGYRQEEGIDFEESFAPVSRIEAICIFITNATGKNMTIYQMDFKTAFLNGELKEEVYVCQPKGFVDPDHPTHVYRLKKALYGLKQAPRACMVGSLIYLTASRPDLVFAVCMCAMYQASPTKKHLVALKRDTRRSTSGSAQFLGDKLTMALTSTKFPCIVTIVVPLLSIAITSSTPGPNTLTFDIISFENTMADVNVNAPACQAPTMAPPMGTDDQILPHIRWVPIGKRNCYLDVEKSQRNPWFDLTKDTLRNALQITLVNNNQAFTSPPSSDVLVNFVNELGYPKLVRNLSNVVTNDMFQPWRAPTTIINLCLIGNTSGFERPRAPVLQILWGVVTRAHIDYAERIWEEFTQSIHTFIDDKRNLAQHTYGKKKATLIFNAKGTKREVFGMPIPGSLITVDIQEASYYQEYLAKVAKHQRYLAGEIGSDPDSPVLKPTKTARKPKPTVPKAHPRPSVSKLVSSTQPEPKSAAAKTQGKKHKLTTEISDKPSKAMKSRPGLVSKKHKPLSSLRSVDEIVAKDVPEKEPRVDDEEADVQRALEESMKSMYDVSQGPLPPKSPVDGYIFQRRTSTPTGSSEHDESSSLYAKLGLTNNEEEFKEDVPGADAKGQVHAGSDCEHMDLDVADVSTQPPPKQMDEGFTVMAYPKVQENLKITVEEHVLLDKLASSSGTLSSLQHLTKDLSFGDLFFSDKPSKADNDKATTETEAESMVSVTIQQDMSSIPPITTLIIDLTSRRESPKVHQLLKATTTETTTTTTTTILPPPSQQQQSTIDSMMMKRIDELEHIMVNLIQENKKLEQRLDSYETRLYTLEQLDIPHQVCKAIDELVTDALYEALEKAINRDHSEELTKDLAEVRKKKKKSHGSPKTPPGYPPHQLPPLLAGPSGASGSPRASGSLQVPPPLPPPPSTNQENEDMALDEQALSSDDEDIENAHIPKFCKRRGITELKPQDLEGPTFKIIKVFHPDVIHLQYQMEECHKLLTDSVDDSILRHNVSKPLPMGGPPGQVTIQSDFFFNKYLEYLRYGSKGNRHALSILKIKAAYYLDVGLEQMVPDQMWIEDECKYDIVAIYGNSHWWFQRQRFYNDRHTFEGDRRAVRTYMRILSVVRIEVFSMYGYNYMKKIVLRHAALNEHVTAKRDFNDGMLQQIDEALDYWFKKFRINRLNPGLNTRFWTRKDVDRSKEFMFAIQKWLKTRRIFCNLESFVGRRVKDGDYILLKRILTVTAAGQRDVNSQLQAHTSNLLSRTRWQLKDLQHTFHNSDDVAEVAKEVVKVAKEVAELAKEVIEMAKKVIRVVKEVVEVIERIEVVVENQDDNVINDNNQFNLRTMNNGRGGCSYKEFMACNLKDYDGKGGSIVYTLWNKKMESVQDMSGYGENQKVKYTSSSFIKTIKPTTIQSVVLKVKMLTDEAIRNEALKKVTEKRGNNREPSRDGNAMNDKGRGRDFMMGAKEARQDPNIVTGIKPSNLGFSSEIEIVSGQLVEINKVIQGCKLEIEGHIFDIDLISFGLESFDVIVGIDWLSRLKAEIVCHEKAVWIPLLNKEILRVLGEKP</sequence>
<evidence type="ECO:0000256" key="1">
    <source>
        <dbReference type="SAM" id="Coils"/>
    </source>
</evidence>
<feature type="compositionally biased region" description="Low complexity" evidence="2">
    <location>
        <begin position="1390"/>
        <end position="1409"/>
    </location>
</feature>
<dbReference type="InterPro" id="IPR013103">
    <property type="entry name" value="RVT_2"/>
</dbReference>
<feature type="compositionally biased region" description="Basic and acidic residues" evidence="2">
    <location>
        <begin position="1025"/>
        <end position="1040"/>
    </location>
</feature>
<dbReference type="SUPFAM" id="SSF58104">
    <property type="entry name" value="Methyl-accepting chemotaxis protein (MCP) signaling domain"/>
    <property type="match status" value="1"/>
</dbReference>
<feature type="region of interest" description="Disordered" evidence="2">
    <location>
        <begin position="1927"/>
        <end position="1952"/>
    </location>
</feature>
<feature type="compositionally biased region" description="Basic and acidic residues" evidence="2">
    <location>
        <begin position="994"/>
        <end position="1003"/>
    </location>
</feature>
<organism evidence="6">
    <name type="scientific">Tanacetum cinerariifolium</name>
    <name type="common">Dalmatian daisy</name>
    <name type="synonym">Chrysanthemum cinerariifolium</name>
    <dbReference type="NCBI Taxonomy" id="118510"/>
    <lineage>
        <taxon>Eukaryota</taxon>
        <taxon>Viridiplantae</taxon>
        <taxon>Streptophyta</taxon>
        <taxon>Embryophyta</taxon>
        <taxon>Tracheophyta</taxon>
        <taxon>Spermatophyta</taxon>
        <taxon>Magnoliopsida</taxon>
        <taxon>eudicotyledons</taxon>
        <taxon>Gunneridae</taxon>
        <taxon>Pentapetalae</taxon>
        <taxon>asterids</taxon>
        <taxon>campanulids</taxon>
        <taxon>Asterales</taxon>
        <taxon>Asteraceae</taxon>
        <taxon>Asteroideae</taxon>
        <taxon>Anthemideae</taxon>
        <taxon>Anthemidinae</taxon>
        <taxon>Tanacetum</taxon>
    </lineage>
</organism>
<comment type="caution">
    <text evidence="6">The sequence shown here is derived from an EMBL/GenBank/DDBJ whole genome shotgun (WGS) entry which is preliminary data.</text>
</comment>
<accession>A0A6L2L0S3</accession>
<proteinExistence type="predicted"/>
<gene>
    <name evidence="6" type="ORF">Tci_027054</name>
</gene>
<evidence type="ECO:0000313" key="6">
    <source>
        <dbReference type="EMBL" id="GEU55076.1"/>
    </source>
</evidence>
<feature type="domain" description="Reverse transcriptase Ty1/copia-type" evidence="3">
    <location>
        <begin position="475"/>
        <end position="602"/>
    </location>
</feature>
<protein>
    <submittedName>
        <fullName evidence="6">Retrovirus-related Pol polyprotein from transposon TNT 1-94</fullName>
    </submittedName>
</protein>
<keyword evidence="1" id="KW-0175">Coiled coil</keyword>
<dbReference type="EMBL" id="BKCJ010003436">
    <property type="protein sequence ID" value="GEU55076.1"/>
    <property type="molecule type" value="Genomic_DNA"/>
</dbReference>